<keyword evidence="1" id="KW-0479">Metal-binding</keyword>
<dbReference type="Pfam" id="PF02891">
    <property type="entry name" value="zf-MIZ"/>
    <property type="match status" value="1"/>
</dbReference>
<feature type="region of interest" description="Disordered" evidence="5">
    <location>
        <begin position="607"/>
        <end position="718"/>
    </location>
</feature>
<dbReference type="PANTHER" id="PTHR10782">
    <property type="entry name" value="ZINC FINGER MIZ DOMAIN-CONTAINING PROTEIN"/>
    <property type="match status" value="1"/>
</dbReference>
<sequence length="1243" mass="133918">MPPKVRPHLSNPRADHEVESCNSTASLFLGGRRKSWMLNSNTFDLTPTHARSNSISTSLSASTSQPLPLPPAPPPPPLPSRPRRPSSDNNAAAATTTTTTPSSSSPEHTSSSPQGMRNPSSHLPSSPSCTPSISTPASAASSPPGNQLPAPVGPTRPSVSAPDKNGRLDSQVTVTAAFAPDSSLMSPVTPGESLHQQQLQFLQLQQQPQTQHVGSSFPPGNSSLSTASTTAIPATTATSGGGQTSASSTSQASSLPSPDPSNLSYPSPSSAVDKNNGDQSCPVFPSPATRPAQIQTPQSLNSPQFRDAGLPTAGLPVAGTSTALNTVAVSPQHNRAHSFPMTLTTSAPQQMAGPNSTDVQIDNAFWAQSHQFLDMFINDYSKTVGLSDSVELPRVRLLRDACNSRDLLYLALHQAYCLSTWAPSQFSSLPEYSGSAILGLKVVEQLLVENQRLSPGFLEWCSLFPRDSKLMATSPQYRAASQQVARCLASLHENWQAYDAQVRARAYPPLIDELVVRFGVTSSVMLSIVFLAMCRRVYGGRHEAQLKDLWLRNKQNYNRRFQTAQQINPEQMRLENEQLIKAYLALHTAHVNSPLVVTPAVGSPQVNSPQLVTAPHSFGSHARRQSMPSQPPTPSLPAASQQPSQPASPAAISLPGSRGSVARPVTVQTGPHHHVNQNSRVPTTVSNSPAQFSTNAHIRVPSTGANQPSSRGVATVPYSPSAPPVEGALPGVYYNPQWMITQQMFGQPSLPPARETAPPTNANLAPPAPGLSAQQAATLRAPQARTNAITANTQNLARARAENGTNRQPRKSGPTTPASRGSVAARPQQTRIPVAQTTLLPQPGWIPVNTVRPNSLRVALHQAHLRDPMLKMIHQTPTGEKEAELFQYLRAFMVPPTPLGLVECGFHWNFVLGPAHCQKMARSIFCGTGERSLRVLVEGCQTYRLRCIKVPPSALKLTGHDWSVAETVWPSVFYIFVNDVELYVRRKVHNGKDIPLDITDYLHEGNNRVSIHLIRSPAEAKDLYYVAGVEVLDIAEYATVKSSARELPASESRARIQQRLSALAADDELSIVNDDLTVNLVDPFMARIFNTPVRGSTCAHQECFDLDTFLMTRASKSGKGPMKENWKCPICGEDARPSSLIIDGFLAEVLAELKRTNRVDDARAIQIKADGSWELKTDRESQAAEDWNGDRAGSANGVSAKRKHDNVTSASPLPQRLKTEVSSTPSTGAGRSPQPAPQVIELD</sequence>
<evidence type="ECO:0000256" key="5">
    <source>
        <dbReference type="SAM" id="MobiDB-lite"/>
    </source>
</evidence>
<feature type="compositionally biased region" description="Low complexity" evidence="5">
    <location>
        <begin position="87"/>
        <end position="113"/>
    </location>
</feature>
<evidence type="ECO:0000259" key="6">
    <source>
        <dbReference type="PROSITE" id="PS51044"/>
    </source>
</evidence>
<dbReference type="EMBL" id="KV878891">
    <property type="protein sequence ID" value="OJJ86934.1"/>
    <property type="molecule type" value="Genomic_DNA"/>
</dbReference>
<feature type="region of interest" description="Disordered" evidence="5">
    <location>
        <begin position="1176"/>
        <end position="1243"/>
    </location>
</feature>
<dbReference type="InterPro" id="IPR013083">
    <property type="entry name" value="Znf_RING/FYVE/PHD"/>
</dbReference>
<feature type="region of interest" description="Disordered" evidence="5">
    <location>
        <begin position="1"/>
        <end position="20"/>
    </location>
</feature>
<feature type="region of interest" description="Disordered" evidence="5">
    <location>
        <begin position="43"/>
        <end position="317"/>
    </location>
</feature>
<feature type="compositionally biased region" description="Polar residues" evidence="5">
    <location>
        <begin position="212"/>
        <end position="221"/>
    </location>
</feature>
<gene>
    <name evidence="7" type="ORF">ASPGLDRAFT_43402</name>
</gene>
<feature type="region of interest" description="Disordered" evidence="5">
    <location>
        <begin position="798"/>
        <end position="832"/>
    </location>
</feature>
<dbReference type="PROSITE" id="PS51044">
    <property type="entry name" value="ZF_SP_RING"/>
    <property type="match status" value="1"/>
</dbReference>
<feature type="region of interest" description="Disordered" evidence="5">
    <location>
        <begin position="747"/>
        <end position="781"/>
    </location>
</feature>
<dbReference type="GO" id="GO:0016925">
    <property type="term" value="P:protein sumoylation"/>
    <property type="evidence" value="ECO:0007669"/>
    <property type="project" value="TreeGrafter"/>
</dbReference>
<feature type="compositionally biased region" description="Polar residues" evidence="5">
    <location>
        <begin position="114"/>
        <end position="123"/>
    </location>
</feature>
<dbReference type="GO" id="GO:0000785">
    <property type="term" value="C:chromatin"/>
    <property type="evidence" value="ECO:0007669"/>
    <property type="project" value="TreeGrafter"/>
</dbReference>
<feature type="compositionally biased region" description="Polar residues" evidence="5">
    <location>
        <begin position="703"/>
        <end position="712"/>
    </location>
</feature>
<dbReference type="InterPro" id="IPR004181">
    <property type="entry name" value="Znf_MIZ"/>
</dbReference>
<evidence type="ECO:0000256" key="3">
    <source>
        <dbReference type="ARBA" id="ARBA00022833"/>
    </source>
</evidence>
<feature type="compositionally biased region" description="Low complexity" evidence="5">
    <location>
        <begin position="124"/>
        <end position="144"/>
    </location>
</feature>
<dbReference type="Proteomes" id="UP000184300">
    <property type="component" value="Unassembled WGS sequence"/>
</dbReference>
<evidence type="ECO:0000256" key="4">
    <source>
        <dbReference type="PROSITE-ProRule" id="PRU00452"/>
    </source>
</evidence>
<feature type="compositionally biased region" description="Polar residues" evidence="5">
    <location>
        <begin position="1220"/>
        <end position="1229"/>
    </location>
</feature>
<name>A0A1L9VSR4_ASPGL</name>
<dbReference type="VEuPathDB" id="FungiDB:ASPGLDRAFT_43402"/>
<dbReference type="RefSeq" id="XP_022403623.1">
    <property type="nucleotide sequence ID" value="XM_022545801.1"/>
</dbReference>
<evidence type="ECO:0000313" key="7">
    <source>
        <dbReference type="EMBL" id="OJJ86934.1"/>
    </source>
</evidence>
<keyword evidence="2 4" id="KW-0863">Zinc-finger</keyword>
<feature type="compositionally biased region" description="Low complexity" evidence="5">
    <location>
        <begin position="194"/>
        <end position="211"/>
    </location>
</feature>
<dbReference type="AlphaFoldDB" id="A0A1L9VSR4"/>
<dbReference type="GeneID" id="34462062"/>
<reference evidence="8" key="1">
    <citation type="journal article" date="2017" name="Genome Biol.">
        <title>Comparative genomics reveals high biological diversity and specific adaptations in the industrially and medically important fungal genus Aspergillus.</title>
        <authorList>
            <person name="de Vries R.P."/>
            <person name="Riley R."/>
            <person name="Wiebenga A."/>
            <person name="Aguilar-Osorio G."/>
            <person name="Amillis S."/>
            <person name="Uchima C.A."/>
            <person name="Anderluh G."/>
            <person name="Asadollahi M."/>
            <person name="Askin M."/>
            <person name="Barry K."/>
            <person name="Battaglia E."/>
            <person name="Bayram O."/>
            <person name="Benocci T."/>
            <person name="Braus-Stromeyer S.A."/>
            <person name="Caldana C."/>
            <person name="Canovas D."/>
            <person name="Cerqueira G.C."/>
            <person name="Chen F."/>
            <person name="Chen W."/>
            <person name="Choi C."/>
            <person name="Clum A."/>
            <person name="Dos Santos R.A."/>
            <person name="Damasio A.R."/>
            <person name="Diallinas G."/>
            <person name="Emri T."/>
            <person name="Fekete E."/>
            <person name="Flipphi M."/>
            <person name="Freyberg S."/>
            <person name="Gallo A."/>
            <person name="Gournas C."/>
            <person name="Habgood R."/>
            <person name="Hainaut M."/>
            <person name="Harispe M.L."/>
            <person name="Henrissat B."/>
            <person name="Hilden K.S."/>
            <person name="Hope R."/>
            <person name="Hossain A."/>
            <person name="Karabika E."/>
            <person name="Karaffa L."/>
            <person name="Karanyi Z."/>
            <person name="Krasevec N."/>
            <person name="Kuo A."/>
            <person name="Kusch H."/>
            <person name="LaButti K."/>
            <person name="Lagendijk E.L."/>
            <person name="Lapidus A."/>
            <person name="Levasseur A."/>
            <person name="Lindquist E."/>
            <person name="Lipzen A."/>
            <person name="Logrieco A.F."/>
            <person name="MacCabe A."/>
            <person name="Maekelae M.R."/>
            <person name="Malavazi I."/>
            <person name="Melin P."/>
            <person name="Meyer V."/>
            <person name="Mielnichuk N."/>
            <person name="Miskei M."/>
            <person name="Molnar A.P."/>
            <person name="Mule G."/>
            <person name="Ngan C.Y."/>
            <person name="Orejas M."/>
            <person name="Orosz E."/>
            <person name="Ouedraogo J.P."/>
            <person name="Overkamp K.M."/>
            <person name="Park H.-S."/>
            <person name="Perrone G."/>
            <person name="Piumi F."/>
            <person name="Punt P.J."/>
            <person name="Ram A.F."/>
            <person name="Ramon A."/>
            <person name="Rauscher S."/>
            <person name="Record E."/>
            <person name="Riano-Pachon D.M."/>
            <person name="Robert V."/>
            <person name="Roehrig J."/>
            <person name="Ruller R."/>
            <person name="Salamov A."/>
            <person name="Salih N.S."/>
            <person name="Samson R.A."/>
            <person name="Sandor E."/>
            <person name="Sanguinetti M."/>
            <person name="Schuetze T."/>
            <person name="Sepcic K."/>
            <person name="Shelest E."/>
            <person name="Sherlock G."/>
            <person name="Sophianopoulou V."/>
            <person name="Squina F.M."/>
            <person name="Sun H."/>
            <person name="Susca A."/>
            <person name="Todd R.B."/>
            <person name="Tsang A."/>
            <person name="Unkles S.E."/>
            <person name="van de Wiele N."/>
            <person name="van Rossen-Uffink D."/>
            <person name="Oliveira J.V."/>
            <person name="Vesth T.C."/>
            <person name="Visser J."/>
            <person name="Yu J.-H."/>
            <person name="Zhou M."/>
            <person name="Andersen M.R."/>
            <person name="Archer D.B."/>
            <person name="Baker S.E."/>
            <person name="Benoit I."/>
            <person name="Brakhage A.A."/>
            <person name="Braus G.H."/>
            <person name="Fischer R."/>
            <person name="Frisvad J.C."/>
            <person name="Goldman G.H."/>
            <person name="Houbraken J."/>
            <person name="Oakley B."/>
            <person name="Pocsi I."/>
            <person name="Scazzocchio C."/>
            <person name="Seiboth B."/>
            <person name="vanKuyk P.A."/>
            <person name="Wortman J."/>
            <person name="Dyer P.S."/>
            <person name="Grigoriev I.V."/>
        </authorList>
    </citation>
    <scope>NUCLEOTIDE SEQUENCE [LARGE SCALE GENOMIC DNA]</scope>
    <source>
        <strain evidence="8">CBS 516.65</strain>
    </source>
</reference>
<protein>
    <recommendedName>
        <fullName evidence="6">SP-RING-type domain-containing protein</fullName>
    </recommendedName>
</protein>
<dbReference type="PANTHER" id="PTHR10782:SF4">
    <property type="entry name" value="TONALLI, ISOFORM E"/>
    <property type="match status" value="1"/>
</dbReference>
<feature type="compositionally biased region" description="Polar residues" evidence="5">
    <location>
        <begin position="292"/>
        <end position="304"/>
    </location>
</feature>
<dbReference type="GO" id="GO:0008270">
    <property type="term" value="F:zinc ion binding"/>
    <property type="evidence" value="ECO:0007669"/>
    <property type="project" value="UniProtKB-KW"/>
</dbReference>
<feature type="compositionally biased region" description="Low complexity" evidence="5">
    <location>
        <begin position="222"/>
        <end position="270"/>
    </location>
</feature>
<feature type="domain" description="SP-RING-type" evidence="6">
    <location>
        <begin position="1065"/>
        <end position="1155"/>
    </location>
</feature>
<keyword evidence="8" id="KW-1185">Reference proteome</keyword>
<dbReference type="InterPro" id="IPR018527">
    <property type="entry name" value="Rubredoxin_Fe_BS"/>
</dbReference>
<accession>A0A1L9VSR4</accession>
<dbReference type="OrthoDB" id="27975at2759"/>
<feature type="compositionally biased region" description="Low complexity" evidence="5">
    <location>
        <begin position="756"/>
        <end position="773"/>
    </location>
</feature>
<organism evidence="7 8">
    <name type="scientific">Aspergillus glaucus CBS 516.65</name>
    <dbReference type="NCBI Taxonomy" id="1160497"/>
    <lineage>
        <taxon>Eukaryota</taxon>
        <taxon>Fungi</taxon>
        <taxon>Dikarya</taxon>
        <taxon>Ascomycota</taxon>
        <taxon>Pezizomycotina</taxon>
        <taxon>Eurotiomycetes</taxon>
        <taxon>Eurotiomycetidae</taxon>
        <taxon>Eurotiales</taxon>
        <taxon>Aspergillaceae</taxon>
        <taxon>Aspergillus</taxon>
        <taxon>Aspergillus subgen. Aspergillus</taxon>
    </lineage>
</organism>
<proteinExistence type="predicted"/>
<keyword evidence="3" id="KW-0862">Zinc</keyword>
<dbReference type="GO" id="GO:0061665">
    <property type="term" value="F:SUMO ligase activity"/>
    <property type="evidence" value="ECO:0007669"/>
    <property type="project" value="TreeGrafter"/>
</dbReference>
<feature type="compositionally biased region" description="Low complexity" evidence="5">
    <location>
        <begin position="636"/>
        <end position="655"/>
    </location>
</feature>
<feature type="compositionally biased region" description="Pro residues" evidence="5">
    <location>
        <begin position="67"/>
        <end position="80"/>
    </location>
</feature>
<feature type="compositionally biased region" description="Low complexity" evidence="5">
    <location>
        <begin position="51"/>
        <end position="66"/>
    </location>
</feature>
<dbReference type="Gene3D" id="3.30.40.10">
    <property type="entry name" value="Zinc/RING finger domain, C3HC4 (zinc finger)"/>
    <property type="match status" value="1"/>
</dbReference>
<evidence type="ECO:0000256" key="2">
    <source>
        <dbReference type="ARBA" id="ARBA00022771"/>
    </source>
</evidence>
<dbReference type="STRING" id="1160497.A0A1L9VSR4"/>
<feature type="compositionally biased region" description="Polar residues" evidence="5">
    <location>
        <begin position="803"/>
        <end position="819"/>
    </location>
</feature>
<evidence type="ECO:0000256" key="1">
    <source>
        <dbReference type="ARBA" id="ARBA00022723"/>
    </source>
</evidence>
<dbReference type="PROSITE" id="PS00202">
    <property type="entry name" value="RUBREDOXIN"/>
    <property type="match status" value="1"/>
</dbReference>
<evidence type="ECO:0000313" key="8">
    <source>
        <dbReference type="Proteomes" id="UP000184300"/>
    </source>
</evidence>
<feature type="compositionally biased region" description="Polar residues" evidence="5">
    <location>
        <begin position="676"/>
        <end position="696"/>
    </location>
</feature>